<keyword evidence="8 13" id="KW-0067">ATP-binding</keyword>
<dbReference type="SUPFAM" id="SSF47323">
    <property type="entry name" value="Anticodon-binding domain of a subclass of class I aminoacyl-tRNA synthetases"/>
    <property type="match status" value="1"/>
</dbReference>
<comment type="catalytic activity">
    <reaction evidence="12 13">
        <text>tRNA(Met) + L-methionine + ATP = L-methionyl-tRNA(Met) + AMP + diphosphate</text>
        <dbReference type="Rhea" id="RHEA:13481"/>
        <dbReference type="Rhea" id="RHEA-COMP:9667"/>
        <dbReference type="Rhea" id="RHEA-COMP:9698"/>
        <dbReference type="ChEBI" id="CHEBI:30616"/>
        <dbReference type="ChEBI" id="CHEBI:33019"/>
        <dbReference type="ChEBI" id="CHEBI:57844"/>
        <dbReference type="ChEBI" id="CHEBI:78442"/>
        <dbReference type="ChEBI" id="CHEBI:78530"/>
        <dbReference type="ChEBI" id="CHEBI:456215"/>
        <dbReference type="EC" id="6.1.1.10"/>
    </reaction>
</comment>
<comment type="cofactor">
    <cofactor evidence="13">
        <name>Zn(2+)</name>
        <dbReference type="ChEBI" id="CHEBI:29105"/>
    </cofactor>
    <text evidence="13">Binds 1 zinc ion per subunit.</text>
</comment>
<accession>A0A9D1E4S7</accession>
<dbReference type="InterPro" id="IPR033911">
    <property type="entry name" value="MetRS_core"/>
</dbReference>
<dbReference type="EC" id="6.1.1.10" evidence="13"/>
<dbReference type="GO" id="GO:0046872">
    <property type="term" value="F:metal ion binding"/>
    <property type="evidence" value="ECO:0007669"/>
    <property type="project" value="UniProtKB-KW"/>
</dbReference>
<dbReference type="InterPro" id="IPR041872">
    <property type="entry name" value="Anticodon_Met"/>
</dbReference>
<comment type="subcellular location">
    <subcellularLocation>
        <location evidence="2 13">Cytoplasm</location>
    </subcellularLocation>
</comment>
<sequence length="666" mass="74570">MAEKFYITTAITYTSGKPHIGNTYEIILTDAIARMKRMEGCDVFFMTGTDEHGQKVEQKAAEKGVSPKQFVDGVAAQIKDIWGLMNISYDKFIRTTDDYHERQVQKIFKKFYDQGDIYKSSYKGMYCTPCESFWTESQLVNGKCPDCGRDVKPAEEEAYFFKMGKYADRLVKHIVTHPGFIQPVARKNEMMNNFLLADEFIGKSDDEILAAAQNGTLKTKLQDLCVSRTSFKWGIPVDFDPKHVVYVWLDALTNYITGIGYDVDSPAESFKKYWPADIHVIGKDIIRFHTIYWPIFLMAMGQPLPEKVFGHPWLLQGGDKMSKSKGNVMYADDLASVFGVDSVRYFVLHEMPFLNDGIITWELMCDRHNSDLANTLGNLVKRTVAMTNQYFGGKVQPSSPMEGVDEELAQIAMTSRDRVAAKMDECKVADALDELWQLFRRANKYIDETTPWVLAKDGAQRDRLARVLYNLLEAITIGANLLKPFMPDTSEKILAQTGGGERAFADLDKFGLPHAYAVTNEPVTLFERLKFSDLQPKIKEISDRQKAEAAPSPAVEAKAPITIDDFAKVEMRVGTVVACEAVKKSKLLHETVSIGGGKTLSVLSGIAKHYTAEEMIGKRVIVVTNLPPREMKGIMSEGMIVCAEAPDGTLSIVSPEKDVPDGSELS</sequence>
<feature type="domain" description="TRNA-binding" evidence="14">
    <location>
        <begin position="565"/>
        <end position="666"/>
    </location>
</feature>
<protein>
    <recommendedName>
        <fullName evidence="13">Methionine--tRNA ligase</fullName>
        <ecNumber evidence="13">6.1.1.10</ecNumber>
    </recommendedName>
    <alternativeName>
        <fullName evidence="13">Methionyl-tRNA synthetase</fullName>
        <shortName evidence="13">MetRS</shortName>
    </alternativeName>
</protein>
<evidence type="ECO:0000256" key="13">
    <source>
        <dbReference type="HAMAP-Rule" id="MF_01228"/>
    </source>
</evidence>
<dbReference type="GO" id="GO:0005524">
    <property type="term" value="F:ATP binding"/>
    <property type="evidence" value="ECO:0007669"/>
    <property type="project" value="UniProtKB-UniRule"/>
</dbReference>
<dbReference type="GO" id="GO:0005737">
    <property type="term" value="C:cytoplasm"/>
    <property type="evidence" value="ECO:0007669"/>
    <property type="project" value="UniProtKB-SubCell"/>
</dbReference>
<keyword evidence="10 13" id="KW-0648">Protein biosynthesis</keyword>
<dbReference type="PANTHER" id="PTHR43326">
    <property type="entry name" value="METHIONYL-TRNA SYNTHETASE"/>
    <property type="match status" value="1"/>
</dbReference>
<reference evidence="15" key="1">
    <citation type="submission" date="2020-10" db="EMBL/GenBank/DDBJ databases">
        <authorList>
            <person name="Gilroy R."/>
        </authorList>
    </citation>
    <scope>NUCLEOTIDE SEQUENCE</scope>
    <source>
        <strain evidence="15">ChiW16-3235</strain>
    </source>
</reference>
<evidence type="ECO:0000256" key="2">
    <source>
        <dbReference type="ARBA" id="ARBA00004496"/>
    </source>
</evidence>
<evidence type="ECO:0000256" key="1">
    <source>
        <dbReference type="ARBA" id="ARBA00003314"/>
    </source>
</evidence>
<feature type="short sequence motif" description="'KMSKS' region" evidence="13">
    <location>
        <begin position="320"/>
        <end position="324"/>
    </location>
</feature>
<evidence type="ECO:0000313" key="15">
    <source>
        <dbReference type="EMBL" id="HIR66477.1"/>
    </source>
</evidence>
<dbReference type="Pfam" id="PF19303">
    <property type="entry name" value="Anticodon_3"/>
    <property type="match status" value="1"/>
</dbReference>
<dbReference type="NCBIfam" id="NF008900">
    <property type="entry name" value="PRK12267.1"/>
    <property type="match status" value="1"/>
</dbReference>
<evidence type="ECO:0000256" key="6">
    <source>
        <dbReference type="ARBA" id="ARBA00022598"/>
    </source>
</evidence>
<dbReference type="Proteomes" id="UP000823913">
    <property type="component" value="Unassembled WGS sequence"/>
</dbReference>
<comment type="caution">
    <text evidence="15">The sequence shown here is derived from an EMBL/GenBank/DDBJ whole genome shotgun (WGS) entry which is preliminary data.</text>
</comment>
<keyword evidence="9 13" id="KW-0694">RNA-binding</keyword>
<keyword evidence="13" id="KW-0479">Metal-binding</keyword>
<dbReference type="Gene3D" id="3.40.50.620">
    <property type="entry name" value="HUPs"/>
    <property type="match status" value="1"/>
</dbReference>
<evidence type="ECO:0000259" key="14">
    <source>
        <dbReference type="PROSITE" id="PS50886"/>
    </source>
</evidence>
<feature type="binding site" evidence="13">
    <location>
        <position position="127"/>
    </location>
    <ligand>
        <name>Zn(2+)</name>
        <dbReference type="ChEBI" id="CHEBI:29105"/>
    </ligand>
</feature>
<evidence type="ECO:0000256" key="7">
    <source>
        <dbReference type="ARBA" id="ARBA00022741"/>
    </source>
</evidence>
<name>A0A9D1E4S7_9FIRM</name>
<keyword evidence="5 13" id="KW-0820">tRNA-binding</keyword>
<evidence type="ECO:0000256" key="5">
    <source>
        <dbReference type="ARBA" id="ARBA00022555"/>
    </source>
</evidence>
<dbReference type="FunFam" id="2.40.50.140:FF:000042">
    <property type="entry name" value="Methionine--tRNA ligase"/>
    <property type="match status" value="1"/>
</dbReference>
<dbReference type="SUPFAM" id="SSF52374">
    <property type="entry name" value="Nucleotidylyl transferase"/>
    <property type="match status" value="1"/>
</dbReference>
<comment type="caution">
    <text evidence="13">Lacks conserved residue(s) required for the propagation of feature annotation.</text>
</comment>
<keyword evidence="7 13" id="KW-0547">Nucleotide-binding</keyword>
<keyword evidence="4 13" id="KW-0963">Cytoplasm</keyword>
<proteinExistence type="inferred from homology"/>
<dbReference type="Gene3D" id="2.170.220.10">
    <property type="match status" value="1"/>
</dbReference>
<dbReference type="PRINTS" id="PR01041">
    <property type="entry name" value="TRNASYNTHMET"/>
</dbReference>
<dbReference type="NCBIfam" id="TIGR00398">
    <property type="entry name" value="metG"/>
    <property type="match status" value="1"/>
</dbReference>
<dbReference type="GO" id="GO:0004825">
    <property type="term" value="F:methionine-tRNA ligase activity"/>
    <property type="evidence" value="ECO:0007669"/>
    <property type="project" value="UniProtKB-UniRule"/>
</dbReference>
<dbReference type="PROSITE" id="PS50886">
    <property type="entry name" value="TRBD"/>
    <property type="match status" value="1"/>
</dbReference>
<evidence type="ECO:0000256" key="10">
    <source>
        <dbReference type="ARBA" id="ARBA00022917"/>
    </source>
</evidence>
<evidence type="ECO:0000256" key="9">
    <source>
        <dbReference type="ARBA" id="ARBA00022884"/>
    </source>
</evidence>
<dbReference type="CDD" id="cd02800">
    <property type="entry name" value="tRNA_bind_EcMetRS_like"/>
    <property type="match status" value="1"/>
</dbReference>
<keyword evidence="6 13" id="KW-0436">Ligase</keyword>
<reference evidence="15" key="2">
    <citation type="journal article" date="2021" name="PeerJ">
        <title>Extensive microbial diversity within the chicken gut microbiome revealed by metagenomics and culture.</title>
        <authorList>
            <person name="Gilroy R."/>
            <person name="Ravi A."/>
            <person name="Getino M."/>
            <person name="Pursley I."/>
            <person name="Horton D.L."/>
            <person name="Alikhan N.F."/>
            <person name="Baker D."/>
            <person name="Gharbi K."/>
            <person name="Hall N."/>
            <person name="Watson M."/>
            <person name="Adriaenssens E.M."/>
            <person name="Foster-Nyarko E."/>
            <person name="Jarju S."/>
            <person name="Secka A."/>
            <person name="Antonio M."/>
            <person name="Oren A."/>
            <person name="Chaudhuri R.R."/>
            <person name="La Ragione R."/>
            <person name="Hildebrand F."/>
            <person name="Pallen M.J."/>
        </authorList>
    </citation>
    <scope>NUCLEOTIDE SEQUENCE</scope>
    <source>
        <strain evidence="15">ChiW16-3235</strain>
    </source>
</reference>
<dbReference type="Gene3D" id="1.10.730.10">
    <property type="entry name" value="Isoleucyl-tRNA Synthetase, Domain 1"/>
    <property type="match status" value="1"/>
</dbReference>
<dbReference type="InterPro" id="IPR004495">
    <property type="entry name" value="Met-tRNA-synth_bsu_C"/>
</dbReference>
<feature type="binding site" evidence="13">
    <location>
        <position position="130"/>
    </location>
    <ligand>
        <name>Zn(2+)</name>
        <dbReference type="ChEBI" id="CHEBI:29105"/>
    </ligand>
</feature>
<comment type="function">
    <text evidence="1 13">Is required not only for elongation of protein synthesis but also for the initiation of all mRNA translation through initiator tRNA(fMet) aminoacylation.</text>
</comment>
<dbReference type="InterPro" id="IPR014729">
    <property type="entry name" value="Rossmann-like_a/b/a_fold"/>
</dbReference>
<dbReference type="InterPro" id="IPR012340">
    <property type="entry name" value="NA-bd_OB-fold"/>
</dbReference>
<dbReference type="InterPro" id="IPR023457">
    <property type="entry name" value="Met-tRNA_synth_2"/>
</dbReference>
<dbReference type="Gene3D" id="2.40.50.140">
    <property type="entry name" value="Nucleic acid-binding proteins"/>
    <property type="match status" value="1"/>
</dbReference>
<evidence type="ECO:0000256" key="11">
    <source>
        <dbReference type="ARBA" id="ARBA00023146"/>
    </source>
</evidence>
<dbReference type="Pfam" id="PF09334">
    <property type="entry name" value="tRNA-synt_1g"/>
    <property type="match status" value="1"/>
</dbReference>
<dbReference type="SUPFAM" id="SSF50249">
    <property type="entry name" value="Nucleic acid-binding proteins"/>
    <property type="match status" value="1"/>
</dbReference>
<keyword evidence="11 13" id="KW-0030">Aminoacyl-tRNA synthetase</keyword>
<dbReference type="HAMAP" id="MF_01228">
    <property type="entry name" value="Met_tRNA_synth_type2"/>
    <property type="match status" value="1"/>
</dbReference>
<dbReference type="GO" id="GO:0006431">
    <property type="term" value="P:methionyl-tRNA aminoacylation"/>
    <property type="evidence" value="ECO:0007669"/>
    <property type="project" value="UniProtKB-UniRule"/>
</dbReference>
<organism evidence="15 16">
    <name type="scientific">Candidatus Coproplasma avicola</name>
    <dbReference type="NCBI Taxonomy" id="2840744"/>
    <lineage>
        <taxon>Bacteria</taxon>
        <taxon>Bacillati</taxon>
        <taxon>Bacillota</taxon>
        <taxon>Clostridia</taxon>
        <taxon>Eubacteriales</taxon>
        <taxon>Candidatus Coproplasma</taxon>
    </lineage>
</organism>
<evidence type="ECO:0000256" key="8">
    <source>
        <dbReference type="ARBA" id="ARBA00022840"/>
    </source>
</evidence>
<dbReference type="PANTHER" id="PTHR43326:SF1">
    <property type="entry name" value="METHIONINE--TRNA LIGASE, MITOCHONDRIAL"/>
    <property type="match status" value="1"/>
</dbReference>
<evidence type="ECO:0000256" key="12">
    <source>
        <dbReference type="ARBA" id="ARBA00047364"/>
    </source>
</evidence>
<evidence type="ECO:0000313" key="16">
    <source>
        <dbReference type="Proteomes" id="UP000823913"/>
    </source>
</evidence>
<dbReference type="InterPro" id="IPR002547">
    <property type="entry name" value="tRNA-bd_dom"/>
</dbReference>
<dbReference type="CDD" id="cd00814">
    <property type="entry name" value="MetRS_core"/>
    <property type="match status" value="1"/>
</dbReference>
<dbReference type="InterPro" id="IPR014758">
    <property type="entry name" value="Met-tRNA_synth"/>
</dbReference>
<evidence type="ECO:0000256" key="3">
    <source>
        <dbReference type="ARBA" id="ARBA00011738"/>
    </source>
</evidence>
<comment type="similarity">
    <text evidence="13">Belongs to the class-I aminoacyl-tRNA synthetase family. MetG type 2A subfamily.</text>
</comment>
<evidence type="ECO:0000256" key="4">
    <source>
        <dbReference type="ARBA" id="ARBA00022490"/>
    </source>
</evidence>
<dbReference type="EMBL" id="DVHK01000004">
    <property type="protein sequence ID" value="HIR66477.1"/>
    <property type="molecule type" value="Genomic_DNA"/>
</dbReference>
<feature type="binding site" evidence="13">
    <location>
        <position position="147"/>
    </location>
    <ligand>
        <name>Zn(2+)</name>
        <dbReference type="ChEBI" id="CHEBI:29105"/>
    </ligand>
</feature>
<dbReference type="AlphaFoldDB" id="A0A9D1E4S7"/>
<dbReference type="Pfam" id="PF01588">
    <property type="entry name" value="tRNA_bind"/>
    <property type="match status" value="1"/>
</dbReference>
<dbReference type="CDD" id="cd07957">
    <property type="entry name" value="Anticodon_Ia_Met"/>
    <property type="match status" value="1"/>
</dbReference>
<gene>
    <name evidence="13 15" type="primary">metG</name>
    <name evidence="15" type="ORF">IAB94_00340</name>
</gene>
<dbReference type="InterPro" id="IPR009080">
    <property type="entry name" value="tRNAsynth_Ia_anticodon-bd"/>
</dbReference>
<comment type="subunit">
    <text evidence="3 13">Homodimer.</text>
</comment>
<dbReference type="InterPro" id="IPR015413">
    <property type="entry name" value="Methionyl/Leucyl_tRNA_Synth"/>
</dbReference>
<feature type="binding site" evidence="13">
    <location>
        <position position="144"/>
    </location>
    <ligand>
        <name>Zn(2+)</name>
        <dbReference type="ChEBI" id="CHEBI:29105"/>
    </ligand>
</feature>
<keyword evidence="13" id="KW-0862">Zinc</keyword>
<dbReference type="GO" id="GO:0000049">
    <property type="term" value="F:tRNA binding"/>
    <property type="evidence" value="ECO:0007669"/>
    <property type="project" value="UniProtKB-UniRule"/>
</dbReference>